<proteinExistence type="predicted"/>
<dbReference type="Pfam" id="PF03478">
    <property type="entry name" value="Beta-prop_KIB1-4"/>
    <property type="match status" value="1"/>
</dbReference>
<keyword evidence="3" id="KW-1185">Reference proteome</keyword>
<protein>
    <recommendedName>
        <fullName evidence="1">KIB1-4 beta-propeller domain-containing protein</fullName>
    </recommendedName>
</protein>
<dbReference type="OrthoDB" id="642536at2759"/>
<dbReference type="InterPro" id="IPR005174">
    <property type="entry name" value="KIB1-4_b-propeller"/>
</dbReference>
<reference evidence="2 3" key="1">
    <citation type="submission" date="2017-09" db="EMBL/GenBank/DDBJ databases">
        <title>WGS assembly of Aquilegia coerulea Goldsmith.</title>
        <authorList>
            <person name="Hodges S."/>
            <person name="Kramer E."/>
            <person name="Nordborg M."/>
            <person name="Tomkins J."/>
            <person name="Borevitz J."/>
            <person name="Derieg N."/>
            <person name="Yan J."/>
            <person name="Mihaltcheva S."/>
            <person name="Hayes R.D."/>
            <person name="Rokhsar D."/>
        </authorList>
    </citation>
    <scope>NUCLEOTIDE SEQUENCE [LARGE SCALE GENOMIC DNA]</scope>
    <source>
        <strain evidence="3">cv. Goldsmith</strain>
    </source>
</reference>
<dbReference type="PANTHER" id="PTHR44259:SF87">
    <property type="entry name" value="F-BOX DOMAIN-CONTAINING PROTEIN"/>
    <property type="match status" value="1"/>
</dbReference>
<dbReference type="STRING" id="218851.A0A2G5F2M6"/>
<sequence>MSDHRCYFTKATLCCTNSLNISAQQYAIAALGSNPQVIEICRPHDSQWLVFGADKDQESDFYEHEEAILRGEHREWLFNDLLFYKGMLYGLTRELRLVTFELWDSSKPLAYRVLNMLPLHIPHIPYEDADEIASYLVESCGELLMVFRLRLYTDNGYEDEFRTIQLLVFKLDQSNDLLQWVQVQSLGDQMLFLGTNYCLSVSATGTPGFKGNCIYFTDDGWPYFWAGNNSQASCLDNGIFYLDDGRIETFYDPDDSCQIKSQPIWVTPNNIFSID</sequence>
<organism evidence="2 3">
    <name type="scientific">Aquilegia coerulea</name>
    <name type="common">Rocky mountain columbine</name>
    <dbReference type="NCBI Taxonomy" id="218851"/>
    <lineage>
        <taxon>Eukaryota</taxon>
        <taxon>Viridiplantae</taxon>
        <taxon>Streptophyta</taxon>
        <taxon>Embryophyta</taxon>
        <taxon>Tracheophyta</taxon>
        <taxon>Spermatophyta</taxon>
        <taxon>Magnoliopsida</taxon>
        <taxon>Ranunculales</taxon>
        <taxon>Ranunculaceae</taxon>
        <taxon>Thalictroideae</taxon>
        <taxon>Aquilegia</taxon>
    </lineage>
</organism>
<dbReference type="InParanoid" id="A0A2G5F2M6"/>
<dbReference type="InterPro" id="IPR050942">
    <property type="entry name" value="F-box_BR-signaling"/>
</dbReference>
<name>A0A2G5F2M6_AQUCA</name>
<dbReference type="PANTHER" id="PTHR44259">
    <property type="entry name" value="OS07G0183000 PROTEIN-RELATED"/>
    <property type="match status" value="1"/>
</dbReference>
<gene>
    <name evidence="2" type="ORF">AQUCO_00200313v1</name>
</gene>
<dbReference type="AlphaFoldDB" id="A0A2G5F2M6"/>
<evidence type="ECO:0000259" key="1">
    <source>
        <dbReference type="Pfam" id="PF03478"/>
    </source>
</evidence>
<evidence type="ECO:0000313" key="2">
    <source>
        <dbReference type="EMBL" id="PIA62244.1"/>
    </source>
</evidence>
<dbReference type="EMBL" id="KZ305019">
    <property type="protein sequence ID" value="PIA62244.1"/>
    <property type="molecule type" value="Genomic_DNA"/>
</dbReference>
<accession>A0A2G5F2M6</accession>
<feature type="domain" description="KIB1-4 beta-propeller" evidence="1">
    <location>
        <begin position="5"/>
        <end position="228"/>
    </location>
</feature>
<dbReference type="Proteomes" id="UP000230069">
    <property type="component" value="Unassembled WGS sequence"/>
</dbReference>
<evidence type="ECO:0000313" key="3">
    <source>
        <dbReference type="Proteomes" id="UP000230069"/>
    </source>
</evidence>